<dbReference type="KEGG" id="mel:Metbo_0396"/>
<evidence type="ECO:0000256" key="1">
    <source>
        <dbReference type="SAM" id="Phobius"/>
    </source>
</evidence>
<name>F0T926_METLA</name>
<organism evidence="2 3">
    <name type="scientific">Methanobacterium lacus (strain AL-21)</name>
    <dbReference type="NCBI Taxonomy" id="877455"/>
    <lineage>
        <taxon>Archaea</taxon>
        <taxon>Methanobacteriati</taxon>
        <taxon>Methanobacteriota</taxon>
        <taxon>Methanomada group</taxon>
        <taxon>Methanobacteria</taxon>
        <taxon>Methanobacteriales</taxon>
        <taxon>Methanobacteriaceae</taxon>
        <taxon>Methanobacterium</taxon>
    </lineage>
</organism>
<feature type="transmembrane region" description="Helical" evidence="1">
    <location>
        <begin position="320"/>
        <end position="340"/>
    </location>
</feature>
<dbReference type="OrthoDB" id="71268at2157"/>
<dbReference type="RefSeq" id="WP_013643999.1">
    <property type="nucleotide sequence ID" value="NC_015216.1"/>
</dbReference>
<feature type="transmembrane region" description="Helical" evidence="1">
    <location>
        <begin position="38"/>
        <end position="56"/>
    </location>
</feature>
<feature type="transmembrane region" description="Helical" evidence="1">
    <location>
        <begin position="170"/>
        <end position="194"/>
    </location>
</feature>
<evidence type="ECO:0008006" key="4">
    <source>
        <dbReference type="Google" id="ProtNLM"/>
    </source>
</evidence>
<feature type="transmembrane region" description="Helical" evidence="1">
    <location>
        <begin position="214"/>
        <end position="235"/>
    </location>
</feature>
<dbReference type="eggNOG" id="arCOG00563">
    <property type="taxonomic scope" value="Archaea"/>
</dbReference>
<protein>
    <recommendedName>
        <fullName evidence="4">Glycosyltransferase RgtA/B/C/D-like domain-containing protein</fullName>
    </recommendedName>
</protein>
<evidence type="ECO:0000313" key="3">
    <source>
        <dbReference type="Proteomes" id="UP000007490"/>
    </source>
</evidence>
<evidence type="ECO:0000313" key="2">
    <source>
        <dbReference type="EMBL" id="ADZ08648.1"/>
    </source>
</evidence>
<reference evidence="2 3" key="2">
    <citation type="journal article" date="2014" name="Int. J. Syst. Evol. Microbiol.">
        <title>Methanobacterium paludis sp. nov. and a novel strain of Methanobacterium lacus isolated from northern peatlands.</title>
        <authorList>
            <person name="Cadillo-Quiroz H."/>
            <person name="Brauer S.L."/>
            <person name="Goodson N."/>
            <person name="Yavitt J.B."/>
            <person name="Zinder S.H."/>
        </authorList>
    </citation>
    <scope>NUCLEOTIDE SEQUENCE [LARGE SCALE GENOMIC DNA]</scope>
    <source>
        <strain evidence="2 3">AL-21</strain>
    </source>
</reference>
<keyword evidence="3" id="KW-1185">Reference proteome</keyword>
<reference evidence="3" key="1">
    <citation type="submission" date="2011-02" db="EMBL/GenBank/DDBJ databases">
        <title>Complete sequence of Methanobacterium sp. AL-21.</title>
        <authorList>
            <consortium name="US DOE Joint Genome Institute"/>
            <person name="Lucas S."/>
            <person name="Copeland A."/>
            <person name="Lapidus A."/>
            <person name="Cheng J.-F."/>
            <person name="Goodwin L."/>
            <person name="Pitluck S."/>
            <person name="Chertkov O."/>
            <person name="Detter J.C."/>
            <person name="Han C."/>
            <person name="Tapia R."/>
            <person name="Land M."/>
            <person name="Hauser L."/>
            <person name="Kyrpides N."/>
            <person name="Ivanova N."/>
            <person name="Mikhailova N."/>
            <person name="Pagani I."/>
            <person name="Cadillo-Quiroz H."/>
            <person name="Imachi H."/>
            <person name="Zinder S."/>
            <person name="Liu W."/>
            <person name="Woyke T."/>
        </authorList>
    </citation>
    <scope>NUCLEOTIDE SEQUENCE [LARGE SCALE GENOMIC DNA]</scope>
    <source>
        <strain evidence="3">AL-21</strain>
    </source>
</reference>
<dbReference type="Proteomes" id="UP000007490">
    <property type="component" value="Chromosome"/>
</dbReference>
<sequence length="527" mass="59669">MKQKTYLNKLQIIIPAIAIFLITLIPTLTHKWPLSWDVIYHVLYAEVYTKYGFVLVNPLLGSPVGLKIAYPPLFHFLIAFLGTVSHQEYMLIARVLQPFLAFFVVLSVSYVGKKFYGNLAGISAGFLMISSYIIYRIMLPVPENLALIFLPLAVYFYYSSVKNRKLKYAFIAGILMLIVAATHQAALLCLFIVISSMTIVDILFYRELSIFKNYGAFISSMLILAVAVVIALALFKPELFQNILDQGISATLGYSTSINYTIQLSPLKYLQYFGVLVTGFALVGTYFAVKLRRRKDIYIFTWIVSLLLLSNAYLIGINVLAPRLLIYIVIPLSILGGFGVKNIYNRLKTTERFSSEKFRSMFLLVVFSLAVVFGIMTAANPTMGTFSAKTEFGSVQIAPPSESEVELADWFKVNGNKNQSILIQNIYTGIFIAEQTGMPINFGFEYLNSSTPRSFFDIGNVGYIVYDKRLVLPNENASLNESKVTTELYPLFYFNQKYYNDLNLTQPSYFKVVYENENFIVCQKQDS</sequence>
<accession>F0T926</accession>
<dbReference type="HOGENOM" id="CLU_587455_0_0_2"/>
<feature type="transmembrane region" description="Helical" evidence="1">
    <location>
        <begin position="269"/>
        <end position="289"/>
    </location>
</feature>
<keyword evidence="1" id="KW-0812">Transmembrane</keyword>
<feature type="transmembrane region" description="Helical" evidence="1">
    <location>
        <begin position="141"/>
        <end position="158"/>
    </location>
</feature>
<dbReference type="AlphaFoldDB" id="F0T926"/>
<dbReference type="GeneID" id="10276833"/>
<proteinExistence type="predicted"/>
<feature type="transmembrane region" description="Helical" evidence="1">
    <location>
        <begin position="296"/>
        <end position="314"/>
    </location>
</feature>
<dbReference type="STRING" id="877455.Metbo_0396"/>
<feature type="transmembrane region" description="Helical" evidence="1">
    <location>
        <begin position="361"/>
        <end position="379"/>
    </location>
</feature>
<feature type="transmembrane region" description="Helical" evidence="1">
    <location>
        <begin position="68"/>
        <end position="85"/>
    </location>
</feature>
<keyword evidence="1" id="KW-0472">Membrane</keyword>
<dbReference type="EMBL" id="CP002551">
    <property type="protein sequence ID" value="ADZ08648.1"/>
    <property type="molecule type" value="Genomic_DNA"/>
</dbReference>
<feature type="transmembrane region" description="Helical" evidence="1">
    <location>
        <begin position="12"/>
        <end position="32"/>
    </location>
</feature>
<gene>
    <name evidence="2" type="ordered locus">Metbo_0396</name>
</gene>
<keyword evidence="1" id="KW-1133">Transmembrane helix</keyword>
<feature type="transmembrane region" description="Helical" evidence="1">
    <location>
        <begin position="91"/>
        <end position="108"/>
    </location>
</feature>